<protein>
    <recommendedName>
        <fullName evidence="4">U1-type domain-containing protein</fullName>
    </recommendedName>
</protein>
<evidence type="ECO:0008006" key="4">
    <source>
        <dbReference type="Google" id="ProtNLM"/>
    </source>
</evidence>
<proteinExistence type="predicted"/>
<reference evidence="1" key="1">
    <citation type="submission" date="2022-03" db="EMBL/GenBank/DDBJ databases">
        <title>A functionally conserved STORR gene fusion in Papaver species that diverged 16.8 million years ago.</title>
        <authorList>
            <person name="Catania T."/>
        </authorList>
    </citation>
    <scope>NUCLEOTIDE SEQUENCE</scope>
    <source>
        <strain evidence="1">S-191538</strain>
    </source>
</reference>
<dbReference type="EMBL" id="JAJJMA010187247">
    <property type="protein sequence ID" value="MCL7038139.1"/>
    <property type="molecule type" value="Genomic_DNA"/>
</dbReference>
<dbReference type="FunFam" id="3.30.160.60:FF:002405">
    <property type="entry name" value="tRNA dimethylallyltransferase"/>
    <property type="match status" value="1"/>
</dbReference>
<evidence type="ECO:0000313" key="2">
    <source>
        <dbReference type="EMBL" id="MCL7040448.1"/>
    </source>
</evidence>
<organism evidence="1 3">
    <name type="scientific">Papaver nudicaule</name>
    <name type="common">Iceland poppy</name>
    <dbReference type="NCBI Taxonomy" id="74823"/>
    <lineage>
        <taxon>Eukaryota</taxon>
        <taxon>Viridiplantae</taxon>
        <taxon>Streptophyta</taxon>
        <taxon>Embryophyta</taxon>
        <taxon>Tracheophyta</taxon>
        <taxon>Spermatophyta</taxon>
        <taxon>Magnoliopsida</taxon>
        <taxon>Ranunculales</taxon>
        <taxon>Papaveraceae</taxon>
        <taxon>Papaveroideae</taxon>
        <taxon>Papaver</taxon>
    </lineage>
</organism>
<name>A0AA41SES4_PAPNU</name>
<gene>
    <name evidence="1" type="ORF">MKW94_003601</name>
    <name evidence="2" type="ORF">MKW94_007281</name>
</gene>
<evidence type="ECO:0000313" key="1">
    <source>
        <dbReference type="EMBL" id="MCL7038139.1"/>
    </source>
</evidence>
<accession>A0AA41SES4</accession>
<sequence length="70" mass="8238">MKDARDLWTQFVCEACGNRVLRGAHEWEQHKLGRGHKKRILHLKKKAQNLYFIQLQRQSTAAMEEETSTS</sequence>
<comment type="caution">
    <text evidence="1">The sequence shown here is derived from an EMBL/GenBank/DDBJ whole genome shotgun (WGS) entry which is preliminary data.</text>
</comment>
<evidence type="ECO:0000313" key="3">
    <source>
        <dbReference type="Proteomes" id="UP001177140"/>
    </source>
</evidence>
<dbReference type="Gene3D" id="3.30.160.60">
    <property type="entry name" value="Classic Zinc Finger"/>
    <property type="match status" value="1"/>
</dbReference>
<dbReference type="AlphaFoldDB" id="A0AA41SES4"/>
<dbReference type="Proteomes" id="UP001177140">
    <property type="component" value="Unassembled WGS sequence"/>
</dbReference>
<keyword evidence="3" id="KW-1185">Reference proteome</keyword>
<dbReference type="EMBL" id="JAJJMA010212514">
    <property type="protein sequence ID" value="MCL7040448.1"/>
    <property type="molecule type" value="Genomic_DNA"/>
</dbReference>